<accession>A0A395NQC7</accession>
<feature type="region of interest" description="Disordered" evidence="2">
    <location>
        <begin position="1"/>
        <end position="25"/>
    </location>
</feature>
<organism evidence="3 4">
    <name type="scientific">Trichoderma arundinaceum</name>
    <dbReference type="NCBI Taxonomy" id="490622"/>
    <lineage>
        <taxon>Eukaryota</taxon>
        <taxon>Fungi</taxon>
        <taxon>Dikarya</taxon>
        <taxon>Ascomycota</taxon>
        <taxon>Pezizomycotina</taxon>
        <taxon>Sordariomycetes</taxon>
        <taxon>Hypocreomycetidae</taxon>
        <taxon>Hypocreales</taxon>
        <taxon>Hypocreaceae</taxon>
        <taxon>Trichoderma</taxon>
    </lineage>
</organism>
<dbReference type="PANTHER" id="PTHR13349:SF2">
    <property type="entry name" value="TRANSLATION MACHINERY-ASSOCIATED PROTEIN 16"/>
    <property type="match status" value="1"/>
</dbReference>
<dbReference type="EMBL" id="PXOA01000220">
    <property type="protein sequence ID" value="RFU78280.1"/>
    <property type="molecule type" value="Genomic_DNA"/>
</dbReference>
<dbReference type="GO" id="GO:0005634">
    <property type="term" value="C:nucleus"/>
    <property type="evidence" value="ECO:0007669"/>
    <property type="project" value="TreeGrafter"/>
</dbReference>
<dbReference type="Pfam" id="PF11176">
    <property type="entry name" value="Tma16"/>
    <property type="match status" value="1"/>
</dbReference>
<dbReference type="InterPro" id="IPR021346">
    <property type="entry name" value="Tma16"/>
</dbReference>
<dbReference type="AlphaFoldDB" id="A0A395NQC7"/>
<evidence type="ECO:0000256" key="2">
    <source>
        <dbReference type="SAM" id="MobiDB-lite"/>
    </source>
</evidence>
<dbReference type="PANTHER" id="PTHR13349">
    <property type="entry name" value="TRANSLATION MACHINERY-ASSOCIATED PROTEIN 16"/>
    <property type="match status" value="1"/>
</dbReference>
<dbReference type="Proteomes" id="UP000266272">
    <property type="component" value="Unassembled WGS sequence"/>
</dbReference>
<comment type="similarity">
    <text evidence="1">Belongs to the TMA16 family.</text>
</comment>
<dbReference type="Gene3D" id="1.20.1440.170">
    <property type="entry name" value="Translation machinery-associated protein 16-like"/>
    <property type="match status" value="1"/>
</dbReference>
<gene>
    <name evidence="3" type="ORF">TARUN_3958</name>
</gene>
<evidence type="ECO:0000313" key="3">
    <source>
        <dbReference type="EMBL" id="RFU78280.1"/>
    </source>
</evidence>
<sequence>MPSTLQKTRKHISKKRNGEAGVRDQRLEKLAAARSKREQPIVDRVNFFQQNLREQGTEPLEVPAIQALIHTYVHQYDEEYEAAKKTRRAGRPASTKEDLLKIKIAALEEEYSKGFLLPDITSAESVKQLDAWEGSWAYLTTIPWIKVTSAGNVRKSELPSKALN</sequence>
<protein>
    <recommendedName>
        <fullName evidence="5">Translation machinery-associated 16</fullName>
    </recommendedName>
</protein>
<keyword evidence="4" id="KW-1185">Reference proteome</keyword>
<name>A0A395NQC7_TRIAR</name>
<dbReference type="InterPro" id="IPR038356">
    <property type="entry name" value="Tma16_sf"/>
</dbReference>
<proteinExistence type="inferred from homology"/>
<dbReference type="OrthoDB" id="270284at2759"/>
<evidence type="ECO:0000256" key="1">
    <source>
        <dbReference type="ARBA" id="ARBA00034127"/>
    </source>
</evidence>
<evidence type="ECO:0008006" key="5">
    <source>
        <dbReference type="Google" id="ProtNLM"/>
    </source>
</evidence>
<comment type="caution">
    <text evidence="3">The sequence shown here is derived from an EMBL/GenBank/DDBJ whole genome shotgun (WGS) entry which is preliminary data.</text>
</comment>
<evidence type="ECO:0000313" key="4">
    <source>
        <dbReference type="Proteomes" id="UP000266272"/>
    </source>
</evidence>
<feature type="compositionally biased region" description="Basic and acidic residues" evidence="2">
    <location>
        <begin position="16"/>
        <end position="25"/>
    </location>
</feature>
<dbReference type="STRING" id="490622.A0A395NQC7"/>
<reference evidence="3 4" key="1">
    <citation type="journal article" date="2018" name="PLoS Pathog.">
        <title>Evolution of structural diversity of trichothecenes, a family of toxins produced by plant pathogenic and entomopathogenic fungi.</title>
        <authorList>
            <person name="Proctor R.H."/>
            <person name="McCormick S.P."/>
            <person name="Kim H.S."/>
            <person name="Cardoza R.E."/>
            <person name="Stanley A.M."/>
            <person name="Lindo L."/>
            <person name="Kelly A."/>
            <person name="Brown D.W."/>
            <person name="Lee T."/>
            <person name="Vaughan M.M."/>
            <person name="Alexander N.J."/>
            <person name="Busman M."/>
            <person name="Gutierrez S."/>
        </authorList>
    </citation>
    <scope>NUCLEOTIDE SEQUENCE [LARGE SCALE GENOMIC DNA]</scope>
    <source>
        <strain evidence="3 4">IBT 40837</strain>
    </source>
</reference>